<dbReference type="PROSITE" id="PS51840">
    <property type="entry name" value="C2_NT"/>
    <property type="match status" value="1"/>
</dbReference>
<proteinExistence type="inferred from homology"/>
<dbReference type="GeneID" id="102807201"/>
<gene>
    <name evidence="4" type="primary">LOC102807201</name>
</gene>
<keyword evidence="3" id="KW-1185">Reference proteome</keyword>
<protein>
    <submittedName>
        <fullName evidence="4">Protein FAM102A-like</fullName>
    </submittedName>
</protein>
<dbReference type="PANTHER" id="PTHR21456:SF1">
    <property type="entry name" value="C2 NT-TYPE DOMAIN-CONTAINING PROTEIN"/>
    <property type="match status" value="1"/>
</dbReference>
<evidence type="ECO:0000313" key="4">
    <source>
        <dbReference type="RefSeq" id="XP_006811347.1"/>
    </source>
</evidence>
<evidence type="ECO:0000256" key="1">
    <source>
        <dbReference type="ARBA" id="ARBA00034780"/>
    </source>
</evidence>
<evidence type="ECO:0000259" key="2">
    <source>
        <dbReference type="PROSITE" id="PS51840"/>
    </source>
</evidence>
<dbReference type="PANTHER" id="PTHR21456">
    <property type="entry name" value="FAMILY WITH SEQUENCE SIMILARITY 102"/>
    <property type="match status" value="1"/>
</dbReference>
<name>A0ABM0LUA6_SACKO</name>
<dbReference type="InterPro" id="IPR019448">
    <property type="entry name" value="NT-C2"/>
</dbReference>
<dbReference type="InterPro" id="IPR039931">
    <property type="entry name" value="EEIG1/2-like"/>
</dbReference>
<dbReference type="RefSeq" id="XP_006811347.1">
    <property type="nucleotide sequence ID" value="XM_006811284.1"/>
</dbReference>
<organism evidence="3 4">
    <name type="scientific">Saccoglossus kowalevskii</name>
    <name type="common">Acorn worm</name>
    <dbReference type="NCBI Taxonomy" id="10224"/>
    <lineage>
        <taxon>Eukaryota</taxon>
        <taxon>Metazoa</taxon>
        <taxon>Hemichordata</taxon>
        <taxon>Enteropneusta</taxon>
        <taxon>Harrimaniidae</taxon>
        <taxon>Saccoglossus</taxon>
    </lineage>
</organism>
<feature type="domain" description="C2 NT-type" evidence="2">
    <location>
        <begin position="1"/>
        <end position="85"/>
    </location>
</feature>
<reference evidence="4" key="1">
    <citation type="submission" date="2025-08" db="UniProtKB">
        <authorList>
            <consortium name="RefSeq"/>
        </authorList>
    </citation>
    <scope>IDENTIFICATION</scope>
    <source>
        <tissue evidence="4">Testes</tissue>
    </source>
</reference>
<sequence>MKKKRFKFQVNFSLEELSSVPFVNGIIFSKVRLLDGGGFSDISTREEVNNHRVKWNTKFCFHCKMSANASTGILDPCMCRVSVRK</sequence>
<comment type="similarity">
    <text evidence="1">Belongs to the EEIG family.</text>
</comment>
<accession>A0ABM0LUA6</accession>
<dbReference type="Proteomes" id="UP000694865">
    <property type="component" value="Unplaced"/>
</dbReference>
<dbReference type="Pfam" id="PF10358">
    <property type="entry name" value="NT-C2"/>
    <property type="match status" value="1"/>
</dbReference>
<feature type="non-terminal residue" evidence="4">
    <location>
        <position position="85"/>
    </location>
</feature>
<evidence type="ECO:0000313" key="3">
    <source>
        <dbReference type="Proteomes" id="UP000694865"/>
    </source>
</evidence>